<evidence type="ECO:0000313" key="3">
    <source>
        <dbReference type="Proteomes" id="UP000657372"/>
    </source>
</evidence>
<comment type="caution">
    <text evidence="2">The sequence shown here is derived from an EMBL/GenBank/DDBJ whole genome shotgun (WGS) entry which is preliminary data.</text>
</comment>
<dbReference type="Proteomes" id="UP000657372">
    <property type="component" value="Unassembled WGS sequence"/>
</dbReference>
<evidence type="ECO:0000259" key="1">
    <source>
        <dbReference type="Pfam" id="PF00881"/>
    </source>
</evidence>
<dbReference type="InterPro" id="IPR029479">
    <property type="entry name" value="Nitroreductase"/>
</dbReference>
<dbReference type="EMBL" id="JADOEL010000009">
    <property type="protein sequence ID" value="MBF8178359.1"/>
    <property type="molecule type" value="Genomic_DNA"/>
</dbReference>
<sequence>MELFDAIKNRRAVREYTTENVDKESIRKLIDAAIHAPSAVNNQPWTFTVVRDKEKLDELSVQAKAYMLRSISDDPGAAHFRKQLEDRDFHLFYHAPVLLVISSAEMEKWANEDCALAAQNMMLAAHGSGLGSCWIGLAQHYLNTAAGKALLNLPIEWLTVAPIIIGHPSHKASATSRKDAVIYWIDPN</sequence>
<dbReference type="PANTHER" id="PTHR23026">
    <property type="entry name" value="NADPH NITROREDUCTASE"/>
    <property type="match status" value="1"/>
</dbReference>
<evidence type="ECO:0000313" key="2">
    <source>
        <dbReference type="EMBL" id="MBF8178359.1"/>
    </source>
</evidence>
<keyword evidence="3" id="KW-1185">Reference proteome</keyword>
<accession>A0ABS0EU39</accession>
<dbReference type="InterPro" id="IPR000415">
    <property type="entry name" value="Nitroreductase-like"/>
</dbReference>
<dbReference type="Gene3D" id="3.40.109.10">
    <property type="entry name" value="NADH Oxidase"/>
    <property type="match status" value="1"/>
</dbReference>
<organism evidence="2 3">
    <name type="scientific">Herminiimonas contaminans</name>
    <dbReference type="NCBI Taxonomy" id="1111140"/>
    <lineage>
        <taxon>Bacteria</taxon>
        <taxon>Pseudomonadati</taxon>
        <taxon>Pseudomonadota</taxon>
        <taxon>Betaproteobacteria</taxon>
        <taxon>Burkholderiales</taxon>
        <taxon>Oxalobacteraceae</taxon>
        <taxon>Herminiimonas</taxon>
    </lineage>
</organism>
<dbReference type="InterPro" id="IPR050627">
    <property type="entry name" value="Nitroreductase/BluB"/>
</dbReference>
<dbReference type="SUPFAM" id="SSF55469">
    <property type="entry name" value="FMN-dependent nitroreductase-like"/>
    <property type="match status" value="1"/>
</dbReference>
<dbReference type="CDD" id="cd02136">
    <property type="entry name" value="PnbA_NfnB-like"/>
    <property type="match status" value="1"/>
</dbReference>
<dbReference type="RefSeq" id="WP_195875745.1">
    <property type="nucleotide sequence ID" value="NZ_JADOEL010000009.1"/>
</dbReference>
<dbReference type="PANTHER" id="PTHR23026:SF123">
    <property type="entry name" value="NAD(P)H NITROREDUCTASE RV3131-RELATED"/>
    <property type="match status" value="1"/>
</dbReference>
<dbReference type="Pfam" id="PF00881">
    <property type="entry name" value="Nitroreductase"/>
    <property type="match status" value="1"/>
</dbReference>
<name>A0ABS0EU39_9BURK</name>
<proteinExistence type="predicted"/>
<feature type="domain" description="Nitroreductase" evidence="1">
    <location>
        <begin position="7"/>
        <end position="166"/>
    </location>
</feature>
<gene>
    <name evidence="2" type="ORF">IXC47_11760</name>
</gene>
<protein>
    <submittedName>
        <fullName evidence="2">Nitroreductase</fullName>
    </submittedName>
</protein>
<reference evidence="2 3" key="1">
    <citation type="submission" date="2020-11" db="EMBL/GenBank/DDBJ databases">
        <title>WGS of Herminiimonas contaminans strain Marseille-Q4544 isolated from planarians Schmidtea mediterranea.</title>
        <authorList>
            <person name="Kangale L."/>
        </authorList>
    </citation>
    <scope>NUCLEOTIDE SEQUENCE [LARGE SCALE GENOMIC DNA]</scope>
    <source>
        <strain evidence="2 3">Marseille-Q4544</strain>
    </source>
</reference>